<comment type="caution">
    <text evidence="2">The sequence shown here is derived from an EMBL/GenBank/DDBJ whole genome shotgun (WGS) entry which is preliminary data.</text>
</comment>
<dbReference type="Pfam" id="PF04307">
    <property type="entry name" value="YdjM"/>
    <property type="match status" value="1"/>
</dbReference>
<feature type="transmembrane region" description="Helical" evidence="1">
    <location>
        <begin position="88"/>
        <end position="104"/>
    </location>
</feature>
<keyword evidence="1" id="KW-1133">Transmembrane helix</keyword>
<reference evidence="2 3" key="1">
    <citation type="submission" date="2024-02" db="EMBL/GenBank/DDBJ databases">
        <title>A novel Wenzhouxiangellaceae bacterium, isolated from coastal sediments.</title>
        <authorList>
            <person name="Du Z.-J."/>
            <person name="Ye Y.-Q."/>
            <person name="Zhang X.-Y."/>
        </authorList>
    </citation>
    <scope>NUCLEOTIDE SEQUENCE [LARGE SCALE GENOMIC DNA]</scope>
    <source>
        <strain evidence="2 3">CH-27</strain>
    </source>
</reference>
<dbReference type="InterPro" id="IPR053170">
    <property type="entry name" value="Transcription_regulator"/>
</dbReference>
<name>A0AAW9R6G9_9GAMM</name>
<keyword evidence="2" id="KW-0378">Hydrolase</keyword>
<dbReference type="RefSeq" id="WP_354693620.1">
    <property type="nucleotide sequence ID" value="NZ_JAZHOG010000001.1"/>
</dbReference>
<gene>
    <name evidence="2" type="ORF">V3330_01560</name>
</gene>
<dbReference type="EMBL" id="JAZHOG010000001">
    <property type="protein sequence ID" value="MEJ8566297.1"/>
    <property type="molecule type" value="Genomic_DNA"/>
</dbReference>
<proteinExistence type="predicted"/>
<evidence type="ECO:0000313" key="3">
    <source>
        <dbReference type="Proteomes" id="UP001359886"/>
    </source>
</evidence>
<accession>A0AAW9R6G9</accession>
<dbReference type="GO" id="GO:0016787">
    <property type="term" value="F:hydrolase activity"/>
    <property type="evidence" value="ECO:0007669"/>
    <property type="project" value="UniProtKB-KW"/>
</dbReference>
<evidence type="ECO:0000313" key="2">
    <source>
        <dbReference type="EMBL" id="MEJ8566297.1"/>
    </source>
</evidence>
<protein>
    <submittedName>
        <fullName evidence="2">Metal-dependent hydrolase</fullName>
    </submittedName>
</protein>
<dbReference type="AlphaFoldDB" id="A0AAW9R6G9"/>
<feature type="transmembrane region" description="Helical" evidence="1">
    <location>
        <begin position="58"/>
        <end position="76"/>
    </location>
</feature>
<dbReference type="InterPro" id="IPR007404">
    <property type="entry name" value="YdjM-like"/>
</dbReference>
<keyword evidence="3" id="KW-1185">Reference proteome</keyword>
<dbReference type="Proteomes" id="UP001359886">
    <property type="component" value="Unassembled WGS sequence"/>
</dbReference>
<sequence>MDSITQAALGAVIGGVCVPAPQRRLGLAAGAVLGTLPDLDVLIDYGDAVANFTRHRGFSHSLLVLAPFSVSLWLLLRRWWAPVRSAPRHWLAAISLVLLSHPLLDAHTAYGTQLFWPLDTPPVSWSTLFIIDPLYTLPLLAAVLVAVFRPRAARTTRVMGAALVLSTAYIGWSWVAKSLVQQELDKALALHGLHNRPVFTTPTYFNTLLWRVVVLDGDGYLEGFDSLLIEEAELHLQRHDSDTAALQAATEVAAVSRLQWFARGFNRARVDGDLLLITDLRMGQEPYYAFTHVAARRGNPHWTPVVTETRQPAYPSSLLNLTWRRIFSE</sequence>
<keyword evidence="1" id="KW-0812">Transmembrane</keyword>
<dbReference type="PANTHER" id="PTHR40031">
    <property type="entry name" value="HYPOTHETICAL MEMBRANE SPANNING PROTEIN"/>
    <property type="match status" value="1"/>
</dbReference>
<dbReference type="PANTHER" id="PTHR40031:SF1">
    <property type="entry name" value="MEMBRANE-BOUND METAL-DEPENDENT HYDROLASE"/>
    <property type="match status" value="1"/>
</dbReference>
<evidence type="ECO:0000256" key="1">
    <source>
        <dbReference type="SAM" id="Phobius"/>
    </source>
</evidence>
<feature type="transmembrane region" description="Helical" evidence="1">
    <location>
        <begin position="124"/>
        <end position="146"/>
    </location>
</feature>
<organism evidence="2 3">
    <name type="scientific">Elongatibacter sediminis</name>
    <dbReference type="NCBI Taxonomy" id="3119006"/>
    <lineage>
        <taxon>Bacteria</taxon>
        <taxon>Pseudomonadati</taxon>
        <taxon>Pseudomonadota</taxon>
        <taxon>Gammaproteobacteria</taxon>
        <taxon>Chromatiales</taxon>
        <taxon>Wenzhouxiangellaceae</taxon>
        <taxon>Elongatibacter</taxon>
    </lineage>
</organism>
<keyword evidence="1" id="KW-0472">Membrane</keyword>